<evidence type="ECO:0000256" key="17">
    <source>
        <dbReference type="RuleBase" id="RU000456"/>
    </source>
</evidence>
<feature type="transmembrane region" description="Helical" evidence="19">
    <location>
        <begin position="101"/>
        <end position="126"/>
    </location>
</feature>
<evidence type="ECO:0000259" key="20">
    <source>
        <dbReference type="PROSITE" id="PS50857"/>
    </source>
</evidence>
<dbReference type="InterPro" id="IPR008972">
    <property type="entry name" value="Cupredoxin"/>
</dbReference>
<comment type="subcellular location">
    <subcellularLocation>
        <location evidence="17">Cell membrane</location>
        <topology evidence="17">Multi-pass membrane protein</topology>
    </subcellularLocation>
    <subcellularLocation>
        <location evidence="1">Membrane</location>
        <topology evidence="1">Multi-pass membrane protein</topology>
    </subcellularLocation>
</comment>
<evidence type="ECO:0000259" key="22">
    <source>
        <dbReference type="PROSITE" id="PS51007"/>
    </source>
</evidence>
<keyword evidence="5 17" id="KW-0679">Respiratory chain</keyword>
<evidence type="ECO:0000256" key="8">
    <source>
        <dbReference type="ARBA" id="ARBA00022967"/>
    </source>
</evidence>
<evidence type="ECO:0000256" key="7">
    <source>
        <dbReference type="ARBA" id="ARBA00022723"/>
    </source>
</evidence>
<keyword evidence="12 18" id="KW-0186">Copper</keyword>
<organism evidence="23 24">
    <name type="scientific">Jeotgalibacillus campisalis</name>
    <dbReference type="NCBI Taxonomy" id="220754"/>
    <lineage>
        <taxon>Bacteria</taxon>
        <taxon>Bacillati</taxon>
        <taxon>Bacillota</taxon>
        <taxon>Bacilli</taxon>
        <taxon>Bacillales</taxon>
        <taxon>Caryophanaceae</taxon>
        <taxon>Jeotgalibacillus</taxon>
    </lineage>
</organism>
<dbReference type="PRINTS" id="PR01166">
    <property type="entry name" value="CYCOXIDASEII"/>
</dbReference>
<feature type="domain" description="Cytochrome oxidase subunit II copper A binding" evidence="20">
    <location>
        <begin position="140"/>
        <end position="258"/>
    </location>
</feature>
<dbReference type="EMBL" id="JXRR01000014">
    <property type="protein sequence ID" value="KIL47587.1"/>
    <property type="molecule type" value="Genomic_DNA"/>
</dbReference>
<evidence type="ECO:0000259" key="21">
    <source>
        <dbReference type="PROSITE" id="PS50999"/>
    </source>
</evidence>
<dbReference type="Proteomes" id="UP000031972">
    <property type="component" value="Unassembled WGS sequence"/>
</dbReference>
<keyword evidence="9 17" id="KW-0249">Electron transport</keyword>
<evidence type="ECO:0000256" key="18">
    <source>
        <dbReference type="RuleBase" id="RU004024"/>
    </source>
</evidence>
<protein>
    <recommendedName>
        <fullName evidence="18">Cytochrome c oxidase subunit 2</fullName>
        <ecNumber evidence="18">7.1.1.9</ecNumber>
    </recommendedName>
</protein>
<evidence type="ECO:0000256" key="10">
    <source>
        <dbReference type="ARBA" id="ARBA00022989"/>
    </source>
</evidence>
<keyword evidence="7 16" id="KW-0479">Metal-binding</keyword>
<comment type="cofactor">
    <cofactor evidence="18">
        <name>Cu cation</name>
        <dbReference type="ChEBI" id="CHEBI:23378"/>
    </cofactor>
    <text evidence="18">Binds a copper A center.</text>
</comment>
<dbReference type="EC" id="7.1.1.9" evidence="18"/>
<evidence type="ECO:0000313" key="24">
    <source>
        <dbReference type="Proteomes" id="UP000031972"/>
    </source>
</evidence>
<keyword evidence="13 19" id="KW-0472">Membrane</keyword>
<gene>
    <name evidence="23" type="ORF">KR50_17540</name>
</gene>
<keyword evidence="6 17" id="KW-0812">Transmembrane</keyword>
<dbReference type="PROSITE" id="PS51007">
    <property type="entry name" value="CYTC"/>
    <property type="match status" value="1"/>
</dbReference>
<dbReference type="SUPFAM" id="SSF46626">
    <property type="entry name" value="Cytochrome c"/>
    <property type="match status" value="1"/>
</dbReference>
<evidence type="ECO:0000256" key="2">
    <source>
        <dbReference type="ARBA" id="ARBA00007866"/>
    </source>
</evidence>
<keyword evidence="8" id="KW-1278">Translocase</keyword>
<proteinExistence type="inferred from homology"/>
<evidence type="ECO:0000256" key="15">
    <source>
        <dbReference type="ARBA" id="ARBA00047816"/>
    </source>
</evidence>
<evidence type="ECO:0000256" key="14">
    <source>
        <dbReference type="ARBA" id="ARBA00024688"/>
    </source>
</evidence>
<keyword evidence="10 19" id="KW-1133">Transmembrane helix</keyword>
<evidence type="ECO:0000256" key="13">
    <source>
        <dbReference type="ARBA" id="ARBA00023136"/>
    </source>
</evidence>
<dbReference type="GO" id="GO:0004129">
    <property type="term" value="F:cytochrome-c oxidase activity"/>
    <property type="evidence" value="ECO:0007669"/>
    <property type="project" value="UniProtKB-EC"/>
</dbReference>
<evidence type="ECO:0000256" key="6">
    <source>
        <dbReference type="ARBA" id="ARBA00022692"/>
    </source>
</evidence>
<accession>A0A0C2VFC5</accession>
<keyword evidence="11 16" id="KW-0408">Iron</keyword>
<dbReference type="InterPro" id="IPR014222">
    <property type="entry name" value="Cyt_c_oxidase_su2"/>
</dbReference>
<evidence type="ECO:0000256" key="3">
    <source>
        <dbReference type="ARBA" id="ARBA00022448"/>
    </source>
</evidence>
<evidence type="ECO:0000313" key="23">
    <source>
        <dbReference type="EMBL" id="KIL47587.1"/>
    </source>
</evidence>
<reference evidence="23 24" key="1">
    <citation type="submission" date="2015-01" db="EMBL/GenBank/DDBJ databases">
        <title>Jeotgalibacillus campisalis genome sequencing.</title>
        <authorList>
            <person name="Goh K.M."/>
            <person name="Chan K.-G."/>
            <person name="Yaakop A.S."/>
            <person name="Ee R."/>
            <person name="Gan H.M."/>
            <person name="Chan C.S."/>
        </authorList>
    </citation>
    <scope>NUCLEOTIDE SEQUENCE [LARGE SCALE GENOMIC DNA]</scope>
    <source>
        <strain evidence="23 24">SF-57</strain>
    </source>
</reference>
<dbReference type="PROSITE" id="PS51257">
    <property type="entry name" value="PROKAR_LIPOPROTEIN"/>
    <property type="match status" value="1"/>
</dbReference>
<dbReference type="PROSITE" id="PS50999">
    <property type="entry name" value="COX2_TM"/>
    <property type="match status" value="1"/>
</dbReference>
<dbReference type="SUPFAM" id="SSF49503">
    <property type="entry name" value="Cupredoxins"/>
    <property type="match status" value="1"/>
</dbReference>
<keyword evidence="4 16" id="KW-0349">Heme</keyword>
<dbReference type="InterPro" id="IPR036909">
    <property type="entry name" value="Cyt_c-like_dom_sf"/>
</dbReference>
<dbReference type="GO" id="GO:0016491">
    <property type="term" value="F:oxidoreductase activity"/>
    <property type="evidence" value="ECO:0007669"/>
    <property type="project" value="UniProtKB-KW"/>
</dbReference>
<evidence type="ECO:0000256" key="12">
    <source>
        <dbReference type="ARBA" id="ARBA00023008"/>
    </source>
</evidence>
<dbReference type="InterPro" id="IPR002429">
    <property type="entry name" value="CcO_II-like_C"/>
</dbReference>
<dbReference type="Pfam" id="PF02790">
    <property type="entry name" value="COX2_TM"/>
    <property type="match status" value="1"/>
</dbReference>
<dbReference type="Gene3D" id="1.10.287.90">
    <property type="match status" value="1"/>
</dbReference>
<dbReference type="GO" id="GO:0020037">
    <property type="term" value="F:heme binding"/>
    <property type="evidence" value="ECO:0007669"/>
    <property type="project" value="InterPro"/>
</dbReference>
<dbReference type="InterPro" id="IPR045187">
    <property type="entry name" value="CcO_II"/>
</dbReference>
<dbReference type="PANTHER" id="PTHR22888">
    <property type="entry name" value="CYTOCHROME C OXIDASE, SUBUNIT II"/>
    <property type="match status" value="1"/>
</dbReference>
<dbReference type="AlphaFoldDB" id="A0A0C2VFC5"/>
<dbReference type="GO" id="GO:0005886">
    <property type="term" value="C:plasma membrane"/>
    <property type="evidence" value="ECO:0007669"/>
    <property type="project" value="UniProtKB-SubCell"/>
</dbReference>
<dbReference type="PROSITE" id="PS00078">
    <property type="entry name" value="COX2"/>
    <property type="match status" value="1"/>
</dbReference>
<dbReference type="GO" id="GO:0005507">
    <property type="term" value="F:copper ion binding"/>
    <property type="evidence" value="ECO:0007669"/>
    <property type="project" value="InterPro"/>
</dbReference>
<evidence type="ECO:0000256" key="9">
    <source>
        <dbReference type="ARBA" id="ARBA00022982"/>
    </source>
</evidence>
<name>A0A0C2VFC5_9BACL</name>
<evidence type="ECO:0000256" key="4">
    <source>
        <dbReference type="ARBA" id="ARBA00022617"/>
    </source>
</evidence>
<dbReference type="PROSITE" id="PS50857">
    <property type="entry name" value="COX2_CUA"/>
    <property type="match status" value="1"/>
</dbReference>
<comment type="caution">
    <text evidence="23">The sequence shown here is derived from an EMBL/GenBank/DDBJ whole genome shotgun (WGS) entry which is preliminary data.</text>
</comment>
<dbReference type="Gene3D" id="2.60.40.420">
    <property type="entry name" value="Cupredoxins - blue copper proteins"/>
    <property type="match status" value="1"/>
</dbReference>
<keyword evidence="3 17" id="KW-0813">Transport</keyword>
<evidence type="ECO:0000256" key="5">
    <source>
        <dbReference type="ARBA" id="ARBA00022660"/>
    </source>
</evidence>
<dbReference type="InterPro" id="IPR036257">
    <property type="entry name" value="Cyt_c_oxidase_su2_TM_sf"/>
</dbReference>
<dbReference type="SUPFAM" id="SSF81464">
    <property type="entry name" value="Cytochrome c oxidase subunit II-like, transmembrane region"/>
    <property type="match status" value="1"/>
</dbReference>
<dbReference type="PANTHER" id="PTHR22888:SF10">
    <property type="entry name" value="CYTOCHROME C OXIDASE SUBUNIT 2"/>
    <property type="match status" value="1"/>
</dbReference>
<evidence type="ECO:0000256" key="11">
    <source>
        <dbReference type="ARBA" id="ARBA00023004"/>
    </source>
</evidence>
<evidence type="ECO:0000256" key="19">
    <source>
        <dbReference type="SAM" id="Phobius"/>
    </source>
</evidence>
<dbReference type="InterPro" id="IPR009056">
    <property type="entry name" value="Cyt_c-like_dom"/>
</dbReference>
<evidence type="ECO:0000256" key="1">
    <source>
        <dbReference type="ARBA" id="ARBA00004141"/>
    </source>
</evidence>
<dbReference type="Pfam" id="PF00116">
    <property type="entry name" value="COX2"/>
    <property type="match status" value="1"/>
</dbReference>
<feature type="domain" description="Cytochrome c" evidence="22">
    <location>
        <begin position="272"/>
        <end position="374"/>
    </location>
</feature>
<dbReference type="GO" id="GO:0042773">
    <property type="term" value="P:ATP synthesis coupled electron transport"/>
    <property type="evidence" value="ECO:0007669"/>
    <property type="project" value="TreeGrafter"/>
</dbReference>
<feature type="transmembrane region" description="Helical" evidence="19">
    <location>
        <begin position="53"/>
        <end position="75"/>
    </location>
</feature>
<keyword evidence="23" id="KW-0560">Oxidoreductase</keyword>
<comment type="function">
    <text evidence="14 18">Subunits I and II form the functional core of the enzyme complex. Electrons originating in cytochrome c are transferred via heme a and Cu(A) to the binuclear center formed by heme a3 and Cu(B).</text>
</comment>
<dbReference type="NCBIfam" id="TIGR02866">
    <property type="entry name" value="CoxB"/>
    <property type="match status" value="1"/>
</dbReference>
<comment type="catalytic activity">
    <reaction evidence="15 18">
        <text>4 Fe(II)-[cytochrome c] + O2 + 8 H(+)(in) = 4 Fe(III)-[cytochrome c] + 2 H2O + 4 H(+)(out)</text>
        <dbReference type="Rhea" id="RHEA:11436"/>
        <dbReference type="Rhea" id="RHEA-COMP:10350"/>
        <dbReference type="Rhea" id="RHEA-COMP:14399"/>
        <dbReference type="ChEBI" id="CHEBI:15377"/>
        <dbReference type="ChEBI" id="CHEBI:15378"/>
        <dbReference type="ChEBI" id="CHEBI:15379"/>
        <dbReference type="ChEBI" id="CHEBI:29033"/>
        <dbReference type="ChEBI" id="CHEBI:29034"/>
        <dbReference type="EC" id="7.1.1.9"/>
    </reaction>
</comment>
<dbReference type="InterPro" id="IPR011759">
    <property type="entry name" value="Cyt_c_oxidase_su2_TM_dom"/>
</dbReference>
<evidence type="ECO:0000256" key="16">
    <source>
        <dbReference type="PROSITE-ProRule" id="PRU00433"/>
    </source>
</evidence>
<dbReference type="InterPro" id="IPR001505">
    <property type="entry name" value="Copper_CuA"/>
</dbReference>
<dbReference type="PATRIC" id="fig|220754.4.peg.1773"/>
<dbReference type="Pfam" id="PF00034">
    <property type="entry name" value="Cytochrom_C"/>
    <property type="match status" value="1"/>
</dbReference>
<sequence>MKEGFNEAMKKGLKKWRLLPMIAALAFILSGCGEPFLSALQPAGEVAQRQYNLMVLSAVVMVVVIIVVSIVYSIAITKFRRSKVGEDVIPKQVEGSHTLEILWTVIPIILVLVLAVPTVAVTFALADTAEMEEVDEEGNRTALVIDVRANLYWWEFNYPDQGIVTAQDLVVPTDQNVYFNVIASDVKHSFWIPAVGGKIDTNVDNMNTFYLNFDSESAEEVDNLFYGKCAELCGPSHALMDFKVQTLSSEDFDEWVAAMQEAGEEESEPENETIARGEEVFGNDGQACISCHAVSPTERAGNSPGPNLATFGERSYVAGILDNRDPEESREENIKNWIRNADKLKPGNTMGAYNEDDLSDEDLDALTEYLMSLKVYTE</sequence>
<comment type="similarity">
    <text evidence="2 17">Belongs to the cytochrome c oxidase subunit 2 family.</text>
</comment>
<feature type="domain" description="Cytochrome oxidase subunit II transmembrane region profile" evidence="21">
    <location>
        <begin position="28"/>
        <end position="129"/>
    </location>
</feature>
<keyword evidence="24" id="KW-1185">Reference proteome</keyword>